<dbReference type="Pfam" id="PF11463">
    <property type="entry name" value="R-HINP1I"/>
    <property type="match status" value="1"/>
</dbReference>
<reference evidence="1 2" key="1">
    <citation type="submission" date="2021-06" db="EMBL/GenBank/DDBJ databases">
        <authorList>
            <person name="Kallberg Y."/>
            <person name="Tangrot J."/>
            <person name="Rosling A."/>
        </authorList>
    </citation>
    <scope>NUCLEOTIDE SEQUENCE [LARGE SCALE GENOMIC DNA]</scope>
    <source>
        <strain evidence="1 2">120-4 pot B 10/14</strain>
    </source>
</reference>
<protein>
    <submittedName>
        <fullName evidence="1">21710_t:CDS:1</fullName>
    </submittedName>
</protein>
<accession>A0ABM8VV87</accession>
<organism evidence="1 2">
    <name type="scientific">Gigaspora margarita</name>
    <dbReference type="NCBI Taxonomy" id="4874"/>
    <lineage>
        <taxon>Eukaryota</taxon>
        <taxon>Fungi</taxon>
        <taxon>Fungi incertae sedis</taxon>
        <taxon>Mucoromycota</taxon>
        <taxon>Glomeromycotina</taxon>
        <taxon>Glomeromycetes</taxon>
        <taxon>Diversisporales</taxon>
        <taxon>Gigasporaceae</taxon>
        <taxon>Gigaspora</taxon>
    </lineage>
</organism>
<dbReference type="Proteomes" id="UP000789901">
    <property type="component" value="Unassembled WGS sequence"/>
</dbReference>
<keyword evidence="2" id="KW-1185">Reference proteome</keyword>
<name>A0ABM8VV87_GIGMA</name>
<dbReference type="InterPro" id="IPR021107">
    <property type="entry name" value="Restrct_endonuc_II_HinP1I"/>
</dbReference>
<dbReference type="EMBL" id="CAJVQB010000001">
    <property type="protein sequence ID" value="CAG8455299.1"/>
    <property type="molecule type" value="Genomic_DNA"/>
</dbReference>
<evidence type="ECO:0000313" key="2">
    <source>
        <dbReference type="Proteomes" id="UP000789901"/>
    </source>
</evidence>
<dbReference type="Gene3D" id="3.40.1350.40">
    <property type="match status" value="1"/>
</dbReference>
<comment type="caution">
    <text evidence="1">The sequence shown here is derived from an EMBL/GenBank/DDBJ whole genome shotgun (WGS) entry which is preliminary data.</text>
</comment>
<gene>
    <name evidence="1" type="ORF">GMARGA_LOCUS20</name>
</gene>
<evidence type="ECO:0000313" key="1">
    <source>
        <dbReference type="EMBL" id="CAG8455299.1"/>
    </source>
</evidence>
<sequence length="129" mass="14868">MGYDLAKIEKVVALKIKGSFKSDIQIQVNIFLKDLAEVQNISVKLVSNEKGFNQIDKRFLNEISEKEQEKGKYWIVNESVAQLVEHKFKCYTYNCGVEIVVPQHRPLENKKCPNCGNDMKFEGEVKVED</sequence>
<proteinExistence type="predicted"/>